<comment type="similarity">
    <text evidence="1 2">Belongs to the phospholipid scramblase family.</text>
</comment>
<dbReference type="PANTHER" id="PTHR23248:SF40">
    <property type="entry name" value="PHOSPHOLIPID SCRAMBLASE"/>
    <property type="match status" value="1"/>
</dbReference>
<dbReference type="Proteomes" id="UP000515135">
    <property type="component" value="Unplaced"/>
</dbReference>
<evidence type="ECO:0000256" key="2">
    <source>
        <dbReference type="RuleBase" id="RU363116"/>
    </source>
</evidence>
<comment type="cofactor">
    <cofactor evidence="2">
        <name>Ca(2+)</name>
        <dbReference type="ChEBI" id="CHEBI:29108"/>
    </cofactor>
</comment>
<dbReference type="GeneID" id="109477850"/>
<evidence type="ECO:0000313" key="4">
    <source>
        <dbReference type="RefSeq" id="XP_019634837.1"/>
    </source>
</evidence>
<gene>
    <name evidence="4" type="primary">LOC109477850</name>
</gene>
<proteinExistence type="inferred from homology"/>
<name>A0A6P4ZV71_BRABE</name>
<protein>
    <recommendedName>
        <fullName evidence="2">Phospholipid scramblase</fullName>
    </recommendedName>
</protein>
<dbReference type="AlphaFoldDB" id="A0A6P4ZV71"/>
<dbReference type="GO" id="GO:0017128">
    <property type="term" value="F:phospholipid scramblase activity"/>
    <property type="evidence" value="ECO:0007669"/>
    <property type="project" value="InterPro"/>
</dbReference>
<dbReference type="Pfam" id="PF03803">
    <property type="entry name" value="Scramblase"/>
    <property type="match status" value="1"/>
</dbReference>
<keyword evidence="2" id="KW-0564">Palmitate</keyword>
<keyword evidence="2" id="KW-0106">Calcium</keyword>
<dbReference type="PANTHER" id="PTHR23248">
    <property type="entry name" value="PHOSPHOLIPID SCRAMBLASE-RELATED"/>
    <property type="match status" value="1"/>
</dbReference>
<evidence type="ECO:0000256" key="1">
    <source>
        <dbReference type="ARBA" id="ARBA00005350"/>
    </source>
</evidence>
<dbReference type="RefSeq" id="XP_019634837.1">
    <property type="nucleotide sequence ID" value="XM_019779278.1"/>
</dbReference>
<keyword evidence="2" id="KW-0449">Lipoprotein</keyword>
<accession>A0A6P4ZV71</accession>
<sequence>MSGRVVDKQPKKGGKGEESLELVTWMGRPPDKPTNCPAGLEYLTSLDKLRMSQSFGPEGPVCNFENNNYVIKNGRGQQVYFASEETSCLCRQCCGPARAFHMSLYDKLSREVLHLVRPARCDACCCPCFLMALTVKTGDGETLGYVKQKWNIFHGILEVQDADKKPWYHIRGPACPCRCFGNMEFKILSLEEDKKAVGSIAKRWGGPHDKYNMDHENFEIEFPFEVDVRMKAVLLGACFLVNYMYFEMS</sequence>
<keyword evidence="3" id="KW-1185">Reference proteome</keyword>
<reference evidence="4" key="1">
    <citation type="submission" date="2025-08" db="UniProtKB">
        <authorList>
            <consortium name="RefSeq"/>
        </authorList>
    </citation>
    <scope>IDENTIFICATION</scope>
    <source>
        <tissue evidence="4">Gonad</tissue>
    </source>
</reference>
<dbReference type="OrthoDB" id="191150at2759"/>
<dbReference type="GO" id="GO:0005886">
    <property type="term" value="C:plasma membrane"/>
    <property type="evidence" value="ECO:0007669"/>
    <property type="project" value="TreeGrafter"/>
</dbReference>
<comment type="function">
    <text evidence="2">May mediate accelerated ATP-independent bidirectional transbilayer migration of phospholipids upon binding calcium ions that results in a loss of phospholipid asymmetry in the plasma membrane.</text>
</comment>
<evidence type="ECO:0000313" key="3">
    <source>
        <dbReference type="Proteomes" id="UP000515135"/>
    </source>
</evidence>
<dbReference type="InterPro" id="IPR005552">
    <property type="entry name" value="Scramblase"/>
</dbReference>
<dbReference type="KEGG" id="bbel:109477850"/>
<organism evidence="3 4">
    <name type="scientific">Branchiostoma belcheri</name>
    <name type="common">Amphioxus</name>
    <dbReference type="NCBI Taxonomy" id="7741"/>
    <lineage>
        <taxon>Eukaryota</taxon>
        <taxon>Metazoa</taxon>
        <taxon>Chordata</taxon>
        <taxon>Cephalochordata</taxon>
        <taxon>Leptocardii</taxon>
        <taxon>Amphioxiformes</taxon>
        <taxon>Branchiostomatidae</taxon>
        <taxon>Branchiostoma</taxon>
    </lineage>
</organism>